<keyword evidence="5" id="KW-0862">Zinc</keyword>
<evidence type="ECO:0008006" key="13">
    <source>
        <dbReference type="Google" id="ProtNLM"/>
    </source>
</evidence>
<evidence type="ECO:0000259" key="9">
    <source>
        <dbReference type="PROSITE" id="PS50089"/>
    </source>
</evidence>
<dbReference type="GO" id="GO:0008270">
    <property type="term" value="F:zinc ion binding"/>
    <property type="evidence" value="ECO:0007669"/>
    <property type="project" value="UniProtKB-KW"/>
</dbReference>
<evidence type="ECO:0000313" key="11">
    <source>
        <dbReference type="EMBL" id="CAG5134008.1"/>
    </source>
</evidence>
<dbReference type="InterPro" id="IPR001660">
    <property type="entry name" value="SAM"/>
</dbReference>
<dbReference type="EMBL" id="CAJHNH020006668">
    <property type="protein sequence ID" value="CAG5134008.1"/>
    <property type="molecule type" value="Genomic_DNA"/>
</dbReference>
<evidence type="ECO:0000256" key="8">
    <source>
        <dbReference type="SAM" id="MobiDB-lite"/>
    </source>
</evidence>
<evidence type="ECO:0000256" key="7">
    <source>
        <dbReference type="SAM" id="Coils"/>
    </source>
</evidence>
<dbReference type="CDD" id="cd16515">
    <property type="entry name" value="RING-HC_LRSAM1"/>
    <property type="match status" value="1"/>
</dbReference>
<dbReference type="PANTHER" id="PTHR48051:SF47">
    <property type="entry name" value="LEUCINE RICH REPEAT AND STERILE ALPHA MOTIF CONTAINING 1"/>
    <property type="match status" value="1"/>
</dbReference>
<keyword evidence="1" id="KW-0433">Leucine-rich repeat</keyword>
<feature type="coiled-coil region" evidence="7">
    <location>
        <begin position="537"/>
        <end position="566"/>
    </location>
</feature>
<dbReference type="InterPro" id="IPR013083">
    <property type="entry name" value="Znf_RING/FYVE/PHD"/>
</dbReference>
<dbReference type="Gene3D" id="3.30.40.10">
    <property type="entry name" value="Zinc/RING finger domain, C3HC4 (zinc finger)"/>
    <property type="match status" value="1"/>
</dbReference>
<dbReference type="InterPro" id="IPR003591">
    <property type="entry name" value="Leu-rich_rpt_typical-subtyp"/>
</dbReference>
<dbReference type="PROSITE" id="PS50089">
    <property type="entry name" value="ZF_RING_2"/>
    <property type="match status" value="1"/>
</dbReference>
<dbReference type="AlphaFoldDB" id="A0A8S4A0M6"/>
<keyword evidence="7" id="KW-0175">Coiled coil</keyword>
<sequence>MTRKMPFLSRKKKGEASGNSLKNSESKRTMPLFRRQSEKCRNRMQDQELLAQQDPEPRFDMSSCELTEVPSGVYAICKVLQKQVLLLHDNWLHGLSGGGDLIDLKLIRVLDLHNNELKSLPEDFGCLLHLQVLDLSSNYLKTLPKAFEDLQSLQTLNIRNNKFKFFPEPILKLRRLRTLDISLNDIIQLPVNLCCVRALETLIFDIEKMKYPSQETCKKSTAAIMMFLCSEAGIEYEHPSKYWLKTQTSNKTLTSSFSDGMLNIAQMESQMMQGVAAYQSVLDQKRKDAQELERLLCAEQEAQTELATRAAEEHRRLLSSITQHQEQDSNDLEYLNDRKEAERNEFLKYLKEIENGASTLLAELLDYNLKAQETEKLMEIMESERMKEENWFTVRWEELENLRKQEILDNMKMLLTDFDSMETIRLDMEQDKDEMRRDTLEQENLDLGQIESLINYKHLEHKKMIEKLGKEEALQKAAFEALLYSQDSAHSRILSQISLIESELAQITAMERYQRDKRVAHEFNVMEEQRVALSAMLSQLLEEKDRRQIELKKLLLEMELQREEGQQDYWLVQYQRFLDRKPQSLIDRENQLEPAVKDILISAGAEDYIPIFARHRITMKILQSLTDPDLRQMGVHEMGLRRSILRLLDHQQLKTRSPREKIRDKKGELVIPSHQATPTAPPEEQVRTPELPPALLERQASVIARGMNSECAVCLDMQSSVIFLTCGHVCCCATCAQTLHLCPLCRATISAKIKLRFPQRKLTS</sequence>
<gene>
    <name evidence="11" type="ORF">CUNI_LOCUS19566</name>
</gene>
<proteinExistence type="predicted"/>
<dbReference type="SUPFAM" id="SSF57850">
    <property type="entry name" value="RING/U-box"/>
    <property type="match status" value="1"/>
</dbReference>
<keyword evidence="12" id="KW-1185">Reference proteome</keyword>
<dbReference type="Pfam" id="PF23598">
    <property type="entry name" value="LRR_14"/>
    <property type="match status" value="1"/>
</dbReference>
<feature type="compositionally biased region" description="Basic residues" evidence="8">
    <location>
        <begin position="1"/>
        <end position="13"/>
    </location>
</feature>
<keyword evidence="2" id="KW-0479">Metal-binding</keyword>
<evidence type="ECO:0000256" key="2">
    <source>
        <dbReference type="ARBA" id="ARBA00022723"/>
    </source>
</evidence>
<feature type="domain" description="RING-type" evidence="9">
    <location>
        <begin position="711"/>
        <end position="746"/>
    </location>
</feature>
<feature type="region of interest" description="Disordered" evidence="8">
    <location>
        <begin position="1"/>
        <end position="34"/>
    </location>
</feature>
<evidence type="ECO:0000256" key="1">
    <source>
        <dbReference type="ARBA" id="ARBA00022614"/>
    </source>
</evidence>
<evidence type="ECO:0000256" key="4">
    <source>
        <dbReference type="ARBA" id="ARBA00022771"/>
    </source>
</evidence>
<dbReference type="PROSITE" id="PS50105">
    <property type="entry name" value="SAM_DOMAIN"/>
    <property type="match status" value="1"/>
</dbReference>
<dbReference type="InterPro" id="IPR050216">
    <property type="entry name" value="LRR_domain-containing"/>
</dbReference>
<evidence type="ECO:0000259" key="10">
    <source>
        <dbReference type="PROSITE" id="PS50105"/>
    </source>
</evidence>
<feature type="domain" description="SAM" evidence="10">
    <location>
        <begin position="596"/>
        <end position="654"/>
    </location>
</feature>
<reference evidence="11" key="1">
    <citation type="submission" date="2021-04" db="EMBL/GenBank/DDBJ databases">
        <authorList>
            <consortium name="Molecular Ecology Group"/>
        </authorList>
    </citation>
    <scope>NUCLEOTIDE SEQUENCE</scope>
</reference>
<dbReference type="InterPro" id="IPR013761">
    <property type="entry name" value="SAM/pointed_sf"/>
</dbReference>
<dbReference type="SUPFAM" id="SSF52058">
    <property type="entry name" value="L domain-like"/>
    <property type="match status" value="1"/>
</dbReference>
<evidence type="ECO:0000256" key="5">
    <source>
        <dbReference type="ARBA" id="ARBA00022833"/>
    </source>
</evidence>
<dbReference type="Gene3D" id="1.10.150.50">
    <property type="entry name" value="Transcription Factor, Ets-1"/>
    <property type="match status" value="1"/>
</dbReference>
<dbReference type="PROSITE" id="PS51450">
    <property type="entry name" value="LRR"/>
    <property type="match status" value="2"/>
</dbReference>
<comment type="caution">
    <text evidence="11">The sequence shown here is derived from an EMBL/GenBank/DDBJ whole genome shotgun (WGS) entry which is preliminary data.</text>
</comment>
<protein>
    <recommendedName>
        <fullName evidence="13">Leucine rich repeat and sterile alpha motif containing 1</fullName>
    </recommendedName>
</protein>
<dbReference type="Pfam" id="PF00536">
    <property type="entry name" value="SAM_1"/>
    <property type="match status" value="1"/>
</dbReference>
<name>A0A8S4A0M6_9EUPU</name>
<evidence type="ECO:0000313" key="12">
    <source>
        <dbReference type="Proteomes" id="UP000678393"/>
    </source>
</evidence>
<dbReference type="Gene3D" id="3.80.10.10">
    <property type="entry name" value="Ribonuclease Inhibitor"/>
    <property type="match status" value="1"/>
</dbReference>
<dbReference type="InterPro" id="IPR001841">
    <property type="entry name" value="Znf_RING"/>
</dbReference>
<dbReference type="PANTHER" id="PTHR48051">
    <property type="match status" value="1"/>
</dbReference>
<dbReference type="SMART" id="SM00369">
    <property type="entry name" value="LRR_TYP"/>
    <property type="match status" value="4"/>
</dbReference>
<dbReference type="SMART" id="SM00364">
    <property type="entry name" value="LRR_BAC"/>
    <property type="match status" value="4"/>
</dbReference>
<accession>A0A8S4A0M6</accession>
<organism evidence="11 12">
    <name type="scientific">Candidula unifasciata</name>
    <dbReference type="NCBI Taxonomy" id="100452"/>
    <lineage>
        <taxon>Eukaryota</taxon>
        <taxon>Metazoa</taxon>
        <taxon>Spiralia</taxon>
        <taxon>Lophotrochozoa</taxon>
        <taxon>Mollusca</taxon>
        <taxon>Gastropoda</taxon>
        <taxon>Heterobranchia</taxon>
        <taxon>Euthyneura</taxon>
        <taxon>Panpulmonata</taxon>
        <taxon>Eupulmonata</taxon>
        <taxon>Stylommatophora</taxon>
        <taxon>Helicina</taxon>
        <taxon>Helicoidea</taxon>
        <taxon>Geomitridae</taxon>
        <taxon>Candidula</taxon>
    </lineage>
</organism>
<evidence type="ECO:0000256" key="6">
    <source>
        <dbReference type="PROSITE-ProRule" id="PRU00175"/>
    </source>
</evidence>
<evidence type="ECO:0000256" key="3">
    <source>
        <dbReference type="ARBA" id="ARBA00022737"/>
    </source>
</evidence>
<dbReference type="SMART" id="SM00454">
    <property type="entry name" value="SAM"/>
    <property type="match status" value="1"/>
</dbReference>
<keyword evidence="3" id="KW-0677">Repeat</keyword>
<dbReference type="OrthoDB" id="1711136at2759"/>
<dbReference type="InterPro" id="IPR001611">
    <property type="entry name" value="Leu-rich_rpt"/>
</dbReference>
<keyword evidence="4 6" id="KW-0863">Zinc-finger</keyword>
<dbReference type="FunFam" id="1.10.1170.10:FF:000002">
    <property type="entry name" value="Baculoviral IAP repeat containing 7"/>
    <property type="match status" value="1"/>
</dbReference>
<dbReference type="GO" id="GO:0005737">
    <property type="term" value="C:cytoplasm"/>
    <property type="evidence" value="ECO:0007669"/>
    <property type="project" value="TreeGrafter"/>
</dbReference>
<dbReference type="InterPro" id="IPR055414">
    <property type="entry name" value="LRR_R13L4/SHOC2-like"/>
</dbReference>
<dbReference type="Proteomes" id="UP000678393">
    <property type="component" value="Unassembled WGS sequence"/>
</dbReference>
<dbReference type="InterPro" id="IPR032675">
    <property type="entry name" value="LRR_dom_sf"/>
</dbReference>
<dbReference type="Pfam" id="PF13920">
    <property type="entry name" value="zf-C3HC4_3"/>
    <property type="match status" value="1"/>
</dbReference>
<dbReference type="SUPFAM" id="SSF47769">
    <property type="entry name" value="SAM/Pointed domain"/>
    <property type="match status" value="1"/>
</dbReference>